<proteinExistence type="predicted"/>
<comment type="caution">
    <text evidence="1">The sequence shown here is derived from an EMBL/GenBank/DDBJ whole genome shotgun (WGS) entry which is preliminary data.</text>
</comment>
<keyword evidence="2" id="KW-1185">Reference proteome</keyword>
<evidence type="ECO:0000313" key="2">
    <source>
        <dbReference type="Proteomes" id="UP000823405"/>
    </source>
</evidence>
<sequence length="86" mass="8812">MPAKANPSGGAAKAKGNAGKAIIKASVFLISAPPNMRVLVTDSSTMTPSGRIMHSASIFSSGAQANQAAISTPHIRQLLKYHIAVV</sequence>
<organism evidence="1 2">
    <name type="scientific">Linnemannia gamsii</name>
    <dbReference type="NCBI Taxonomy" id="64522"/>
    <lineage>
        <taxon>Eukaryota</taxon>
        <taxon>Fungi</taxon>
        <taxon>Fungi incertae sedis</taxon>
        <taxon>Mucoromycota</taxon>
        <taxon>Mortierellomycotina</taxon>
        <taxon>Mortierellomycetes</taxon>
        <taxon>Mortierellales</taxon>
        <taxon>Mortierellaceae</taxon>
        <taxon>Linnemannia</taxon>
    </lineage>
</organism>
<gene>
    <name evidence="1" type="ORF">BGZ97_000555</name>
</gene>
<dbReference type="EMBL" id="JAAAIN010000011">
    <property type="protein sequence ID" value="KAG0323089.1"/>
    <property type="molecule type" value="Genomic_DNA"/>
</dbReference>
<dbReference type="AlphaFoldDB" id="A0A9P6UVT3"/>
<dbReference type="Proteomes" id="UP000823405">
    <property type="component" value="Unassembled WGS sequence"/>
</dbReference>
<protein>
    <submittedName>
        <fullName evidence="1">Uncharacterized protein</fullName>
    </submittedName>
</protein>
<accession>A0A9P6UVT3</accession>
<evidence type="ECO:0000313" key="1">
    <source>
        <dbReference type="EMBL" id="KAG0323089.1"/>
    </source>
</evidence>
<name>A0A9P6UVT3_9FUNG</name>
<reference evidence="1" key="1">
    <citation type="journal article" date="2020" name="Fungal Divers.">
        <title>Resolving the Mortierellaceae phylogeny through synthesis of multi-gene phylogenetics and phylogenomics.</title>
        <authorList>
            <person name="Vandepol N."/>
            <person name="Liber J."/>
            <person name="Desiro A."/>
            <person name="Na H."/>
            <person name="Kennedy M."/>
            <person name="Barry K."/>
            <person name="Grigoriev I.V."/>
            <person name="Miller A.N."/>
            <person name="O'Donnell K."/>
            <person name="Stajich J.E."/>
            <person name="Bonito G."/>
        </authorList>
    </citation>
    <scope>NUCLEOTIDE SEQUENCE</scope>
    <source>
        <strain evidence="1">NVP60</strain>
    </source>
</reference>